<reference evidence="3" key="1">
    <citation type="submission" date="2022-11" db="EMBL/GenBank/DDBJ databases">
        <authorList>
            <person name="Petersen C."/>
        </authorList>
    </citation>
    <scope>NUCLEOTIDE SEQUENCE</scope>
    <source>
        <strain evidence="3">IBT 22155</strain>
    </source>
</reference>
<organism evidence="3 4">
    <name type="scientific">Penicillium bovifimosum</name>
    <dbReference type="NCBI Taxonomy" id="126998"/>
    <lineage>
        <taxon>Eukaryota</taxon>
        <taxon>Fungi</taxon>
        <taxon>Dikarya</taxon>
        <taxon>Ascomycota</taxon>
        <taxon>Pezizomycotina</taxon>
        <taxon>Eurotiomycetes</taxon>
        <taxon>Eurotiomycetidae</taxon>
        <taxon>Eurotiales</taxon>
        <taxon>Aspergillaceae</taxon>
        <taxon>Penicillium</taxon>
    </lineage>
</organism>
<feature type="coiled-coil region" evidence="1">
    <location>
        <begin position="86"/>
        <end position="148"/>
    </location>
</feature>
<gene>
    <name evidence="3" type="ORF">N7515_001299</name>
</gene>
<feature type="compositionally biased region" description="Polar residues" evidence="2">
    <location>
        <begin position="1"/>
        <end position="15"/>
    </location>
</feature>
<evidence type="ECO:0000313" key="4">
    <source>
        <dbReference type="Proteomes" id="UP001149079"/>
    </source>
</evidence>
<dbReference type="OrthoDB" id="4323916at2759"/>
<accession>A0A9W9H9F3</accession>
<proteinExistence type="predicted"/>
<evidence type="ECO:0000256" key="2">
    <source>
        <dbReference type="SAM" id="MobiDB-lite"/>
    </source>
</evidence>
<dbReference type="AlphaFoldDB" id="A0A9W9H9F3"/>
<keyword evidence="1" id="KW-0175">Coiled coil</keyword>
<dbReference type="RefSeq" id="XP_056524156.1">
    <property type="nucleotide sequence ID" value="XM_056662043.1"/>
</dbReference>
<name>A0A9W9H9F3_9EURO</name>
<sequence>MAASISEQDTTTNGEASPGSPEQAEPIINDVHISADSYLSSEVGEAFQACLTPSEPQTQNLQCSQHFSRTSCMDILQLYSVLWDCYTAEKAELHRLQQEVKILRSANAQLCLRLQIAGQESYNQRAFLAYSEQRFANLQKNLQNLQYEEDDESEVNVEAICN</sequence>
<reference evidence="3" key="2">
    <citation type="journal article" date="2023" name="IMA Fungus">
        <title>Comparative genomic study of the Penicillium genus elucidates a diverse pangenome and 15 lateral gene transfer events.</title>
        <authorList>
            <person name="Petersen C."/>
            <person name="Sorensen T."/>
            <person name="Nielsen M.R."/>
            <person name="Sondergaard T.E."/>
            <person name="Sorensen J.L."/>
            <person name="Fitzpatrick D.A."/>
            <person name="Frisvad J.C."/>
            <person name="Nielsen K.L."/>
        </authorList>
    </citation>
    <scope>NUCLEOTIDE SEQUENCE</scope>
    <source>
        <strain evidence="3">IBT 22155</strain>
    </source>
</reference>
<dbReference type="EMBL" id="JAPQKL010000002">
    <property type="protein sequence ID" value="KAJ5142512.1"/>
    <property type="molecule type" value="Genomic_DNA"/>
</dbReference>
<feature type="region of interest" description="Disordered" evidence="2">
    <location>
        <begin position="1"/>
        <end position="24"/>
    </location>
</feature>
<dbReference type="Proteomes" id="UP001149079">
    <property type="component" value="Unassembled WGS sequence"/>
</dbReference>
<evidence type="ECO:0000313" key="3">
    <source>
        <dbReference type="EMBL" id="KAJ5142512.1"/>
    </source>
</evidence>
<protein>
    <submittedName>
        <fullName evidence="3">Uncharacterized protein</fullName>
    </submittedName>
</protein>
<keyword evidence="4" id="KW-1185">Reference proteome</keyword>
<evidence type="ECO:0000256" key="1">
    <source>
        <dbReference type="SAM" id="Coils"/>
    </source>
</evidence>
<dbReference type="GeneID" id="81401213"/>
<comment type="caution">
    <text evidence="3">The sequence shown here is derived from an EMBL/GenBank/DDBJ whole genome shotgun (WGS) entry which is preliminary data.</text>
</comment>